<dbReference type="InterPro" id="IPR033195">
    <property type="entry name" value="AmidinoTrfase"/>
</dbReference>
<evidence type="ECO:0000313" key="3">
    <source>
        <dbReference type="EMBL" id="UNP28197.1"/>
    </source>
</evidence>
<keyword evidence="2" id="KW-0808">Transferase</keyword>
<dbReference type="Proteomes" id="UP000829194">
    <property type="component" value="Chromosome"/>
</dbReference>
<accession>A0ABY3XBR2</accession>
<dbReference type="PANTHER" id="PTHR10488:SF1">
    <property type="entry name" value="GLYCINE AMIDINOTRANSFERASE, MITOCHONDRIAL"/>
    <property type="match status" value="1"/>
</dbReference>
<dbReference type="PANTHER" id="PTHR10488">
    <property type="entry name" value="GLYCINE AMIDINOTRANSFERASE, MITOCHONDRIAL"/>
    <property type="match status" value="1"/>
</dbReference>
<evidence type="ECO:0000256" key="2">
    <source>
        <dbReference type="ARBA" id="ARBA00022679"/>
    </source>
</evidence>
<sequence length="369" mass="42779">MDDPNHYIAEEAETEYGLVSSYNEWDPLEEVVVGRIDDAVVPEWHVTLESTMPEVSWDFFRRNGGQRFPQDMLDKAKEEIEGFVRVLRNEGIVVQRPRAVDQQLPFATPQWQSKGSLYSAMPRDTFLVVGNDIIEAPMAWRNRYFEPNAFRPLLKGYFKKGARWTSAPKPELSDELYRQDFKHPESMAEMMYAVTEFEPVFDAADFARCGRDIFAQKSNVTNDMGIAWLQRHLGDDYRVHVIDVVDTHPMHIDATFTPLAPGKVLINPERINELPAMFDNWEKLVPPRPTIDITQEFSMCSNWIVANTFMLDEKRVFVEASEEPLLRQFEAWGFEPIPYSLINFNRFGGGFHCCTLDVRRRGGLESYFE</sequence>
<reference evidence="3 4" key="1">
    <citation type="submission" date="2022-03" db="EMBL/GenBank/DDBJ databases">
        <title>Complete genome sequence of Lysobacter capsici VKM B-2533 and Lysobacter gummosus 10.1.1, promising sources of lytic agents.</title>
        <authorList>
            <person name="Tarlachkov S.V."/>
            <person name="Kudryakova I.V."/>
            <person name="Afoshin A.S."/>
            <person name="Leontyevskaya E.A."/>
            <person name="Leontyevskaya N.V."/>
        </authorList>
    </citation>
    <scope>NUCLEOTIDE SEQUENCE [LARGE SCALE GENOMIC DNA]</scope>
    <source>
        <strain evidence="3 4">10.1.1</strain>
    </source>
</reference>
<evidence type="ECO:0008006" key="5">
    <source>
        <dbReference type="Google" id="ProtNLM"/>
    </source>
</evidence>
<keyword evidence="4" id="KW-1185">Reference proteome</keyword>
<organism evidence="3 4">
    <name type="scientific">Lysobacter gummosus</name>
    <dbReference type="NCBI Taxonomy" id="262324"/>
    <lineage>
        <taxon>Bacteria</taxon>
        <taxon>Pseudomonadati</taxon>
        <taxon>Pseudomonadota</taxon>
        <taxon>Gammaproteobacteria</taxon>
        <taxon>Lysobacterales</taxon>
        <taxon>Lysobacteraceae</taxon>
        <taxon>Lysobacter</taxon>
    </lineage>
</organism>
<dbReference type="EMBL" id="CP093547">
    <property type="protein sequence ID" value="UNP28197.1"/>
    <property type="molecule type" value="Genomic_DNA"/>
</dbReference>
<dbReference type="CDD" id="cd21136">
    <property type="entry name" value="amidinotransferase_AGAT-like"/>
    <property type="match status" value="1"/>
</dbReference>
<gene>
    <name evidence="3" type="ORF">MOV92_17060</name>
</gene>
<comment type="similarity">
    <text evidence="1">Belongs to the amidinotransferase family.</text>
</comment>
<evidence type="ECO:0000313" key="4">
    <source>
        <dbReference type="Proteomes" id="UP000829194"/>
    </source>
</evidence>
<dbReference type="RefSeq" id="WP_057943822.1">
    <property type="nucleotide sequence ID" value="NZ_CP011131.1"/>
</dbReference>
<name>A0ABY3XBR2_9GAMM</name>
<protein>
    <recommendedName>
        <fullName evidence="5">Glycine amidinotransferase</fullName>
    </recommendedName>
</protein>
<dbReference type="SUPFAM" id="SSF55909">
    <property type="entry name" value="Pentein"/>
    <property type="match status" value="1"/>
</dbReference>
<dbReference type="Gene3D" id="3.75.10.10">
    <property type="entry name" value="L-arginine/glycine Amidinotransferase, Chain A"/>
    <property type="match status" value="1"/>
</dbReference>
<proteinExistence type="inferred from homology"/>
<evidence type="ECO:0000256" key="1">
    <source>
        <dbReference type="ARBA" id="ARBA00006943"/>
    </source>
</evidence>